<sequence length="85" mass="10078">MQIEETVLPRIYRERSSGKVARDKATWHSGGVCSRVQGTHAPSFRGDRKRSIIFFLEWIEVVGQTGTWSRERQAWVFQVRRKRRM</sequence>
<dbReference type="Proteomes" id="UP000593576">
    <property type="component" value="Unassembled WGS sequence"/>
</dbReference>
<evidence type="ECO:0000313" key="1">
    <source>
        <dbReference type="EMBL" id="MBA0880109.1"/>
    </source>
</evidence>
<organism evidence="1 2">
    <name type="scientific">Gossypium schwendimanii</name>
    <name type="common">Cotton</name>
    <dbReference type="NCBI Taxonomy" id="34291"/>
    <lineage>
        <taxon>Eukaryota</taxon>
        <taxon>Viridiplantae</taxon>
        <taxon>Streptophyta</taxon>
        <taxon>Embryophyta</taxon>
        <taxon>Tracheophyta</taxon>
        <taxon>Spermatophyta</taxon>
        <taxon>Magnoliopsida</taxon>
        <taxon>eudicotyledons</taxon>
        <taxon>Gunneridae</taxon>
        <taxon>Pentapetalae</taxon>
        <taxon>rosids</taxon>
        <taxon>malvids</taxon>
        <taxon>Malvales</taxon>
        <taxon>Malvaceae</taxon>
        <taxon>Malvoideae</taxon>
        <taxon>Gossypium</taxon>
    </lineage>
</organism>
<reference evidence="1 2" key="1">
    <citation type="journal article" date="2019" name="Genome Biol. Evol.">
        <title>Insights into the evolution of the New World diploid cottons (Gossypium, subgenus Houzingenia) based on genome sequencing.</title>
        <authorList>
            <person name="Grover C.E."/>
            <person name="Arick M.A. 2nd"/>
            <person name="Thrash A."/>
            <person name="Conover J.L."/>
            <person name="Sanders W.S."/>
            <person name="Peterson D.G."/>
            <person name="Frelichowski J.E."/>
            <person name="Scheffler J.A."/>
            <person name="Scheffler B.E."/>
            <person name="Wendel J.F."/>
        </authorList>
    </citation>
    <scope>NUCLEOTIDE SEQUENCE [LARGE SCALE GENOMIC DNA]</scope>
    <source>
        <strain evidence="1">1</strain>
        <tissue evidence="1">Leaf</tissue>
    </source>
</reference>
<gene>
    <name evidence="1" type="ORF">Goshw_012270</name>
</gene>
<accession>A0A7J9NBZ0</accession>
<protein>
    <submittedName>
        <fullName evidence="1">Uncharacterized protein</fullName>
    </submittedName>
</protein>
<evidence type="ECO:0000313" key="2">
    <source>
        <dbReference type="Proteomes" id="UP000593576"/>
    </source>
</evidence>
<proteinExistence type="predicted"/>
<keyword evidence="2" id="KW-1185">Reference proteome</keyword>
<dbReference type="AlphaFoldDB" id="A0A7J9NBZ0"/>
<name>A0A7J9NBZ0_GOSSC</name>
<comment type="caution">
    <text evidence="1">The sequence shown here is derived from an EMBL/GenBank/DDBJ whole genome shotgun (WGS) entry which is preliminary data.</text>
</comment>
<dbReference type="OrthoDB" id="10439503at2759"/>
<dbReference type="EMBL" id="JABFAF010276915">
    <property type="protein sequence ID" value="MBA0880109.1"/>
    <property type="molecule type" value="Genomic_DNA"/>
</dbReference>